<feature type="compositionally biased region" description="Basic and acidic residues" evidence="1">
    <location>
        <begin position="53"/>
        <end position="66"/>
    </location>
</feature>
<reference evidence="2" key="1">
    <citation type="submission" date="2020-08" db="EMBL/GenBank/DDBJ databases">
        <title>Chromosome-level assembly of Southern catfish (Silurus meridionalis) provides insights into visual adaptation to the nocturnal and benthic lifestyles.</title>
        <authorList>
            <person name="Zhang Y."/>
            <person name="Wang D."/>
            <person name="Peng Z."/>
        </authorList>
    </citation>
    <scope>NUCLEOTIDE SEQUENCE</scope>
    <source>
        <strain evidence="2">SWU-2019-XX</strain>
        <tissue evidence="2">Muscle</tissue>
    </source>
</reference>
<proteinExistence type="predicted"/>
<name>A0A8T0BUU1_SILME</name>
<evidence type="ECO:0000313" key="3">
    <source>
        <dbReference type="Proteomes" id="UP000606274"/>
    </source>
</evidence>
<keyword evidence="3" id="KW-1185">Reference proteome</keyword>
<evidence type="ECO:0000256" key="1">
    <source>
        <dbReference type="SAM" id="MobiDB-lite"/>
    </source>
</evidence>
<dbReference type="Proteomes" id="UP000606274">
    <property type="component" value="Unassembled WGS sequence"/>
</dbReference>
<feature type="region of interest" description="Disordered" evidence="1">
    <location>
        <begin position="52"/>
        <end position="106"/>
    </location>
</feature>
<accession>A0A8T0BUU1</accession>
<dbReference type="EMBL" id="JABFDY010000001">
    <property type="protein sequence ID" value="KAF7711071.1"/>
    <property type="molecule type" value="Genomic_DNA"/>
</dbReference>
<dbReference type="AlphaFoldDB" id="A0A8T0BUU1"/>
<comment type="caution">
    <text evidence="2">The sequence shown here is derived from an EMBL/GenBank/DDBJ whole genome shotgun (WGS) entry which is preliminary data.</text>
</comment>
<gene>
    <name evidence="2" type="ORF">HF521_000082</name>
</gene>
<evidence type="ECO:0000313" key="2">
    <source>
        <dbReference type="EMBL" id="KAF7711071.1"/>
    </source>
</evidence>
<sequence length="106" mass="12508">MASRDTRAVAEVSLPPHWRDVREWSMEKRQSYAMWVLNVESLLSSMARQLQDSLEKYPRQEHEDRFPSSLTKHRTSQHSALPKTYMARSLQQTRADPPATPHRRYS</sequence>
<protein>
    <submittedName>
        <fullName evidence="2">Uncharacterized protein</fullName>
    </submittedName>
</protein>
<organism evidence="2 3">
    <name type="scientific">Silurus meridionalis</name>
    <name type="common">Southern catfish</name>
    <name type="synonym">Silurus soldatovi meridionalis</name>
    <dbReference type="NCBI Taxonomy" id="175797"/>
    <lineage>
        <taxon>Eukaryota</taxon>
        <taxon>Metazoa</taxon>
        <taxon>Chordata</taxon>
        <taxon>Craniata</taxon>
        <taxon>Vertebrata</taxon>
        <taxon>Euteleostomi</taxon>
        <taxon>Actinopterygii</taxon>
        <taxon>Neopterygii</taxon>
        <taxon>Teleostei</taxon>
        <taxon>Ostariophysi</taxon>
        <taxon>Siluriformes</taxon>
        <taxon>Siluridae</taxon>
        <taxon>Silurus</taxon>
    </lineage>
</organism>